<dbReference type="EMBL" id="FILL01000005">
    <property type="protein sequence ID" value="CYX36183.1"/>
    <property type="molecule type" value="Genomic_DNA"/>
</dbReference>
<dbReference type="RefSeq" id="WP_044674571.1">
    <property type="nucleotide sequence ID" value="NZ_CECW01000122.1"/>
</dbReference>
<dbReference type="AlphaFoldDB" id="A0A116LEP1"/>
<protein>
    <submittedName>
        <fullName evidence="1">Uncharacterized protein</fullName>
    </submittedName>
</protein>
<dbReference type="Proteomes" id="UP000071765">
    <property type="component" value="Unassembled WGS sequence"/>
</dbReference>
<sequence>MKVSMKYKIDGRKFVLKDEDQGIKQYSSLAKLSFNNTDESSFIVSAEEIKVLPTKNGEINASILQKIAENYKLLLKFIELFEWDGTLKIYSDQESKLNAFIWIVKNWTDEWSTSPFSYSFYSSKEIGWNHKPEGSLRVADHWNFNTREEREHGILNGQHCPTAEPVDGWAVCKFENGLYRLIEKF</sequence>
<accession>A0A116LEP1</accession>
<evidence type="ECO:0000313" key="4">
    <source>
        <dbReference type="Proteomes" id="UP000070960"/>
    </source>
</evidence>
<dbReference type="EMBL" id="FIIE01000020">
    <property type="protein sequence ID" value="CYV99977.1"/>
    <property type="molecule type" value="Genomic_DNA"/>
</dbReference>
<organism evidence="1 4">
    <name type="scientific">Streptococcus suis</name>
    <dbReference type="NCBI Taxonomy" id="1307"/>
    <lineage>
        <taxon>Bacteria</taxon>
        <taxon>Bacillati</taxon>
        <taxon>Bacillota</taxon>
        <taxon>Bacilli</taxon>
        <taxon>Lactobacillales</taxon>
        <taxon>Streptococcaceae</taxon>
        <taxon>Streptococcus</taxon>
    </lineage>
</organism>
<evidence type="ECO:0000313" key="1">
    <source>
        <dbReference type="EMBL" id="CYV99977.1"/>
    </source>
</evidence>
<name>A0A116LEP1_STRSU</name>
<reference evidence="4 5" key="1">
    <citation type="submission" date="2016-02" db="EMBL/GenBank/DDBJ databases">
        <authorList>
            <consortium name="Pathogen Informatics"/>
        </authorList>
    </citation>
    <scope>NUCLEOTIDE SEQUENCE [LARGE SCALE GENOMIC DNA]</scope>
    <source>
        <strain evidence="1 4">LSS80</strain>
        <strain evidence="2 5">LSS90</strain>
        <strain evidence="3 6">SS975</strain>
    </source>
</reference>
<evidence type="ECO:0000313" key="6">
    <source>
        <dbReference type="Proteomes" id="UP000072353"/>
    </source>
</evidence>
<evidence type="ECO:0000313" key="2">
    <source>
        <dbReference type="EMBL" id="CYW25821.1"/>
    </source>
</evidence>
<dbReference type="Proteomes" id="UP000070960">
    <property type="component" value="Unassembled WGS sequence"/>
</dbReference>
<gene>
    <name evidence="1" type="ORF">ERS132442_01962</name>
    <name evidence="2" type="ORF">ERS132452_02111</name>
    <name evidence="3" type="ORF">ERS132521_00746</name>
</gene>
<dbReference type="EMBL" id="FIIN01000020">
    <property type="protein sequence ID" value="CYW25821.1"/>
    <property type="molecule type" value="Genomic_DNA"/>
</dbReference>
<evidence type="ECO:0000313" key="3">
    <source>
        <dbReference type="EMBL" id="CYX36183.1"/>
    </source>
</evidence>
<dbReference type="Proteomes" id="UP000072353">
    <property type="component" value="Unassembled WGS sequence"/>
</dbReference>
<evidence type="ECO:0000313" key="5">
    <source>
        <dbReference type="Proteomes" id="UP000071765"/>
    </source>
</evidence>
<proteinExistence type="predicted"/>